<reference evidence="2" key="1">
    <citation type="journal article" date="2019" name="Int. J. Syst. Evol. Microbiol.">
        <title>The Global Catalogue of Microorganisms (GCM) 10K type strain sequencing project: providing services to taxonomists for standard genome sequencing and annotation.</title>
        <authorList>
            <consortium name="The Broad Institute Genomics Platform"/>
            <consortium name="The Broad Institute Genome Sequencing Center for Infectious Disease"/>
            <person name="Wu L."/>
            <person name="Ma J."/>
        </authorList>
    </citation>
    <scope>NUCLEOTIDE SEQUENCE [LARGE SCALE GENOMIC DNA]</scope>
    <source>
        <strain evidence="2">CCUG 43114</strain>
    </source>
</reference>
<evidence type="ECO:0000313" key="2">
    <source>
        <dbReference type="Proteomes" id="UP001596122"/>
    </source>
</evidence>
<dbReference type="CDD" id="cd05403">
    <property type="entry name" value="NT_KNTase_like"/>
    <property type="match status" value="1"/>
</dbReference>
<keyword evidence="2" id="KW-1185">Reference proteome</keyword>
<name>A0ABW0GHV9_9MICO</name>
<evidence type="ECO:0000313" key="1">
    <source>
        <dbReference type="EMBL" id="MFC5379344.1"/>
    </source>
</evidence>
<accession>A0ABW0GHV9</accession>
<comment type="caution">
    <text evidence="1">The sequence shown here is derived from an EMBL/GenBank/DDBJ whole genome shotgun (WGS) entry which is preliminary data.</text>
</comment>
<protein>
    <submittedName>
        <fullName evidence="1">Nucleotidyltransferase domain-containing protein</fullName>
    </submittedName>
</protein>
<dbReference type="SUPFAM" id="SSF81301">
    <property type="entry name" value="Nucleotidyltransferase"/>
    <property type="match status" value="1"/>
</dbReference>
<dbReference type="EMBL" id="JBHSLD010000001">
    <property type="protein sequence ID" value="MFC5379344.1"/>
    <property type="molecule type" value="Genomic_DNA"/>
</dbReference>
<dbReference type="Gene3D" id="3.30.460.10">
    <property type="entry name" value="Beta Polymerase, domain 2"/>
    <property type="match status" value="1"/>
</dbReference>
<gene>
    <name evidence="1" type="ORF">ACFPJ6_00925</name>
</gene>
<dbReference type="Proteomes" id="UP001596122">
    <property type="component" value="Unassembled WGS sequence"/>
</dbReference>
<dbReference type="RefSeq" id="WP_340266536.1">
    <property type="nucleotide sequence ID" value="NZ_JBBEOG010000001.1"/>
</dbReference>
<organism evidence="1 2">
    <name type="scientific">Aquipuribacter nitratireducens</name>
    <dbReference type="NCBI Taxonomy" id="650104"/>
    <lineage>
        <taxon>Bacteria</taxon>
        <taxon>Bacillati</taxon>
        <taxon>Actinomycetota</taxon>
        <taxon>Actinomycetes</taxon>
        <taxon>Micrococcales</taxon>
        <taxon>Intrasporangiaceae</taxon>
        <taxon>Aquipuribacter</taxon>
    </lineage>
</organism>
<sequence length="129" mass="14215">MMAAEAVPLPEELSLDDLRAHLRDSGAVFAFLHGSRVAGAFRVDSDVDVAAWFGRSVASWEVPMPPAVDLLVLDDAGLELSGRVAQYGVLLLDDDPPARVAWQADRSKRYLDEAHRRRDLTDTVFGRAR</sequence>
<proteinExistence type="predicted"/>
<dbReference type="InterPro" id="IPR043519">
    <property type="entry name" value="NT_sf"/>
</dbReference>